<name>A0A941APV1_9BACI</name>
<dbReference type="AlphaFoldDB" id="A0A941APV1"/>
<proteinExistence type="predicted"/>
<evidence type="ECO:0008006" key="3">
    <source>
        <dbReference type="Google" id="ProtNLM"/>
    </source>
</evidence>
<dbReference type="Proteomes" id="UP000678228">
    <property type="component" value="Unassembled WGS sequence"/>
</dbReference>
<reference evidence="1" key="1">
    <citation type="submission" date="2021-03" db="EMBL/GenBank/DDBJ databases">
        <title>Bacillus suaedae sp. nov., isolated from Suaeda aralocaspica.</title>
        <authorList>
            <person name="Lei R.F.R."/>
        </authorList>
    </citation>
    <scope>NUCLEOTIDE SEQUENCE</scope>
    <source>
        <strain evidence="1">YZJH907-2</strain>
    </source>
</reference>
<dbReference type="PROSITE" id="PS51257">
    <property type="entry name" value="PROKAR_LIPOPROTEIN"/>
    <property type="match status" value="1"/>
</dbReference>
<gene>
    <name evidence="1" type="ORF">J7W16_12295</name>
</gene>
<dbReference type="RefSeq" id="WP_210597591.1">
    <property type="nucleotide sequence ID" value="NZ_JAGKSQ010000004.1"/>
</dbReference>
<sequence length="301" mass="35359">MVKKYGLILILTIAMTACTNEEMVEEEIMKDEKTERDWASISLFDWEKEEIRLPKEEFQDYLHWLSSREDSEIEKAEMIDHKTIDVYFSDNMDELLVDIPEELVVEPTKVYETVASIQDTHLREAYKASTYYQNQIEPTIRYYDNEDQLIVSFNQSAEVRTQEEEERKEQNRTDLGTYGFNQSVMFENFTITFTGGNNIPRRLEDEIYTPKHVVHLGVEFENTSDRKFFASVDLFTITDSWGNELDLYKFDDRLAEFVDPGQAIHGPIYFVASGKGPYELTYRTEESKATWIVEDERVGLD</sequence>
<evidence type="ECO:0000313" key="2">
    <source>
        <dbReference type="Proteomes" id="UP000678228"/>
    </source>
</evidence>
<evidence type="ECO:0000313" key="1">
    <source>
        <dbReference type="EMBL" id="MBP3951912.1"/>
    </source>
</evidence>
<dbReference type="EMBL" id="JAGKSQ010000004">
    <property type="protein sequence ID" value="MBP3951912.1"/>
    <property type="molecule type" value="Genomic_DNA"/>
</dbReference>
<organism evidence="1 2">
    <name type="scientific">Halalkalibacter suaedae</name>
    <dbReference type="NCBI Taxonomy" id="2822140"/>
    <lineage>
        <taxon>Bacteria</taxon>
        <taxon>Bacillati</taxon>
        <taxon>Bacillota</taxon>
        <taxon>Bacilli</taxon>
        <taxon>Bacillales</taxon>
        <taxon>Bacillaceae</taxon>
        <taxon>Halalkalibacter</taxon>
    </lineage>
</organism>
<accession>A0A941APV1</accession>
<protein>
    <recommendedName>
        <fullName evidence="3">DUF4352 domain-containing protein</fullName>
    </recommendedName>
</protein>
<keyword evidence="2" id="KW-1185">Reference proteome</keyword>
<comment type="caution">
    <text evidence="1">The sequence shown here is derived from an EMBL/GenBank/DDBJ whole genome shotgun (WGS) entry which is preliminary data.</text>
</comment>